<dbReference type="AlphaFoldDB" id="A0A556MR82"/>
<evidence type="ECO:0000313" key="3">
    <source>
        <dbReference type="Proteomes" id="UP000316008"/>
    </source>
</evidence>
<organism evidence="2 3">
    <name type="scientific">Fluviicola chungangensis</name>
    <dbReference type="NCBI Taxonomy" id="2597671"/>
    <lineage>
        <taxon>Bacteria</taxon>
        <taxon>Pseudomonadati</taxon>
        <taxon>Bacteroidota</taxon>
        <taxon>Flavobacteriia</taxon>
        <taxon>Flavobacteriales</taxon>
        <taxon>Crocinitomicaceae</taxon>
        <taxon>Fluviicola</taxon>
    </lineage>
</organism>
<reference evidence="2 3" key="1">
    <citation type="submission" date="2019-07" db="EMBL/GenBank/DDBJ databases">
        <authorList>
            <person name="Huq M.A."/>
        </authorList>
    </citation>
    <scope>NUCLEOTIDE SEQUENCE [LARGE SCALE GENOMIC DNA]</scope>
    <source>
        <strain evidence="2 3">MAH-3</strain>
    </source>
</reference>
<dbReference type="Proteomes" id="UP000316008">
    <property type="component" value="Unassembled WGS sequence"/>
</dbReference>
<protein>
    <submittedName>
        <fullName evidence="2">Uncharacterized protein</fullName>
    </submittedName>
</protein>
<feature type="signal peptide" evidence="1">
    <location>
        <begin position="1"/>
        <end position="20"/>
    </location>
</feature>
<proteinExistence type="predicted"/>
<feature type="chain" id="PRO_5022056264" evidence="1">
    <location>
        <begin position="21"/>
        <end position="257"/>
    </location>
</feature>
<evidence type="ECO:0000256" key="1">
    <source>
        <dbReference type="SAM" id="SignalP"/>
    </source>
</evidence>
<sequence>MRTMLLYFSMLISCSLFSQSEFIQEARYHLPRKDSLFDFESTGTYSGNYNYFRDSTIQLELMINGLLKKGNRNRADTLKQSLVLTQLSALCVKRIHTLMPQKTKRKKSLEKRIRRVFFGSNCSFGLIETISFEIPLAKKTANFYYNKKGPDGGFNLYKGKSKPRSTKEEPEPKEIALEVYTYTEIQQLIQTQFSRKKVNRHLSEKSIAAFGYFIQLDETTVYKNKIPKLKVLIILGEKRFSYKQRRKFLKDPTVQPV</sequence>
<name>A0A556MR82_9FLAO</name>
<accession>A0A556MR82</accession>
<keyword evidence="1" id="KW-0732">Signal</keyword>
<evidence type="ECO:0000313" key="2">
    <source>
        <dbReference type="EMBL" id="TSJ42446.1"/>
    </source>
</evidence>
<dbReference type="EMBL" id="VLPL01000005">
    <property type="protein sequence ID" value="TSJ42446.1"/>
    <property type="molecule type" value="Genomic_DNA"/>
</dbReference>
<gene>
    <name evidence="2" type="ORF">FO442_11815</name>
</gene>
<comment type="caution">
    <text evidence="2">The sequence shown here is derived from an EMBL/GenBank/DDBJ whole genome shotgun (WGS) entry which is preliminary data.</text>
</comment>
<keyword evidence="3" id="KW-1185">Reference proteome</keyword>